<dbReference type="InterPro" id="IPR045090">
    <property type="entry name" value="Pept_M3A_M3B"/>
</dbReference>
<evidence type="ECO:0000256" key="2">
    <source>
        <dbReference type="ARBA" id="ARBA00022670"/>
    </source>
</evidence>
<evidence type="ECO:0000256" key="6">
    <source>
        <dbReference type="ARBA" id="ARBA00023049"/>
    </source>
</evidence>
<evidence type="ECO:0000256" key="7">
    <source>
        <dbReference type="RuleBase" id="RU003435"/>
    </source>
</evidence>
<dbReference type="AlphaFoldDB" id="A0A848KS82"/>
<sequence length="679" mass="73771">MPQDNSVLAHHDLAYGLPDFASIADDDFLPAFDAAMASHRQEVDAVADDPQPPTFANTIEALERSGGALTRCMGIFFNLVGPDTNPRRNEIAQVLSTKLTDHGNAISLNAKLFDRVEQLHRDSARLRLDEDQQRLLDKRYREAIRAGAGLDDAGQQEMREISSRLAYLTTQVGQFILDDANASAVLFDDAGDLEGLSAGEIAAAARAAADAGHPDGTYLIALELPTSQSSVASLVNPAARQRIFSASMNRGARGNDYDTSASIREIVALRARRAELLGYADHAEYVIAEETAPDADAVSALLERLSSAAVEAGRRELARLADLAGAELAPSDVTYWLAQARQADSAVPLDDFADYCELDTVLSDGVFYAAGQLYGLRFEPRPDLRAYHPDVRVWEVFDDTDTGIGLYLGDFYARPSKRGGAWMNSIVDQSTLLGQLPVIVNVLNVPKPAEGQPALLSTDQLITLFHEFGHTLHGLLSAVRYPSQSGTSVPRDFVEFPSQVNEMWALHPDVLSHYARHHRTGAPIPAELADAARAAGKTESAHSTIEYLAAAVLDLAWHRLTAAQASEIGDLAAFESDALERAGLGDPLIPPRYRSAYFNHIFAGGYSAGYYSYIWSEVLDAETEQWFLNSGGLTRANGREFVESTLSRGDSVEPISSHQRLLGRAADVEPLLRRRGLAS</sequence>
<dbReference type="Gene3D" id="1.10.1370.10">
    <property type="entry name" value="Neurolysin, domain 3"/>
    <property type="match status" value="1"/>
</dbReference>
<reference evidence="9 10" key="1">
    <citation type="submission" date="2020-04" db="EMBL/GenBank/DDBJ databases">
        <title>Gordonia sp. nov. TBRC 11910.</title>
        <authorList>
            <person name="Suriyachadkun C."/>
        </authorList>
    </citation>
    <scope>NUCLEOTIDE SEQUENCE [LARGE SCALE GENOMIC DNA]</scope>
    <source>
        <strain evidence="9 10">TBRC 11910</strain>
    </source>
</reference>
<dbReference type="GO" id="GO:0004222">
    <property type="term" value="F:metalloendopeptidase activity"/>
    <property type="evidence" value="ECO:0007669"/>
    <property type="project" value="InterPro"/>
</dbReference>
<organism evidence="9 10">
    <name type="scientific">Gordonia asplenii</name>
    <dbReference type="NCBI Taxonomy" id="2725283"/>
    <lineage>
        <taxon>Bacteria</taxon>
        <taxon>Bacillati</taxon>
        <taxon>Actinomycetota</taxon>
        <taxon>Actinomycetes</taxon>
        <taxon>Mycobacteriales</taxon>
        <taxon>Gordoniaceae</taxon>
        <taxon>Gordonia</taxon>
    </lineage>
</organism>
<dbReference type="EMBL" id="JABBNB010000007">
    <property type="protein sequence ID" value="NMO01290.1"/>
    <property type="molecule type" value="Genomic_DNA"/>
</dbReference>
<dbReference type="Gene3D" id="1.10.1370.40">
    <property type="match status" value="1"/>
</dbReference>
<evidence type="ECO:0000313" key="9">
    <source>
        <dbReference type="EMBL" id="NMO01290.1"/>
    </source>
</evidence>
<accession>A0A848KS82</accession>
<comment type="caution">
    <text evidence="9">The sequence shown here is derived from an EMBL/GenBank/DDBJ whole genome shotgun (WGS) entry which is preliminary data.</text>
</comment>
<dbReference type="GO" id="GO:0005829">
    <property type="term" value="C:cytosol"/>
    <property type="evidence" value="ECO:0007669"/>
    <property type="project" value="TreeGrafter"/>
</dbReference>
<proteinExistence type="inferred from homology"/>
<dbReference type="SUPFAM" id="SSF55486">
    <property type="entry name" value="Metalloproteases ('zincins'), catalytic domain"/>
    <property type="match status" value="1"/>
</dbReference>
<evidence type="ECO:0000256" key="4">
    <source>
        <dbReference type="ARBA" id="ARBA00022801"/>
    </source>
</evidence>
<keyword evidence="3 7" id="KW-0479">Metal-binding</keyword>
<evidence type="ECO:0000259" key="8">
    <source>
        <dbReference type="Pfam" id="PF01432"/>
    </source>
</evidence>
<keyword evidence="4 7" id="KW-0378">Hydrolase</keyword>
<evidence type="ECO:0000256" key="1">
    <source>
        <dbReference type="ARBA" id="ARBA00006040"/>
    </source>
</evidence>
<dbReference type="PANTHER" id="PTHR43660">
    <property type="entry name" value="DIPEPTIDYL CARBOXYPEPTIDASE"/>
    <property type="match status" value="1"/>
</dbReference>
<protein>
    <submittedName>
        <fullName evidence="9">M3 family metallopeptidase</fullName>
    </submittedName>
</protein>
<dbReference type="InterPro" id="IPR024079">
    <property type="entry name" value="MetalloPept_cat_dom_sf"/>
</dbReference>
<dbReference type="InterPro" id="IPR034005">
    <property type="entry name" value="M3A_DCP"/>
</dbReference>
<dbReference type="GO" id="GO:0004180">
    <property type="term" value="F:carboxypeptidase activity"/>
    <property type="evidence" value="ECO:0007669"/>
    <property type="project" value="TreeGrafter"/>
</dbReference>
<dbReference type="RefSeq" id="WP_170193793.1">
    <property type="nucleotide sequence ID" value="NZ_JABBNB010000007.1"/>
</dbReference>
<dbReference type="InterPro" id="IPR024077">
    <property type="entry name" value="Neurolysin/TOP_dom2"/>
</dbReference>
<dbReference type="GO" id="GO:0046872">
    <property type="term" value="F:metal ion binding"/>
    <property type="evidence" value="ECO:0007669"/>
    <property type="project" value="UniProtKB-UniRule"/>
</dbReference>
<keyword evidence="6 7" id="KW-0482">Metalloprotease</keyword>
<keyword evidence="2 7" id="KW-0645">Protease</keyword>
<feature type="domain" description="Peptidase M3A/M3B catalytic" evidence="8">
    <location>
        <begin position="235"/>
        <end position="676"/>
    </location>
</feature>
<evidence type="ECO:0000313" key="10">
    <source>
        <dbReference type="Proteomes" id="UP000550729"/>
    </source>
</evidence>
<keyword evidence="10" id="KW-1185">Reference proteome</keyword>
<dbReference type="Pfam" id="PF01432">
    <property type="entry name" value="Peptidase_M3"/>
    <property type="match status" value="1"/>
</dbReference>
<dbReference type="Gene3D" id="3.40.390.10">
    <property type="entry name" value="Collagenase (Catalytic Domain)"/>
    <property type="match status" value="1"/>
</dbReference>
<comment type="similarity">
    <text evidence="1 7">Belongs to the peptidase M3 family.</text>
</comment>
<dbReference type="PANTHER" id="PTHR43660:SF1">
    <property type="entry name" value="DIPEPTIDYL CARBOXYPEPTIDASE"/>
    <property type="match status" value="1"/>
</dbReference>
<gene>
    <name evidence="9" type="ORF">HH308_08680</name>
</gene>
<evidence type="ECO:0000256" key="5">
    <source>
        <dbReference type="ARBA" id="ARBA00022833"/>
    </source>
</evidence>
<keyword evidence="5 7" id="KW-0862">Zinc</keyword>
<evidence type="ECO:0000256" key="3">
    <source>
        <dbReference type="ARBA" id="ARBA00022723"/>
    </source>
</evidence>
<dbReference type="GO" id="GO:0006508">
    <property type="term" value="P:proteolysis"/>
    <property type="evidence" value="ECO:0007669"/>
    <property type="project" value="UniProtKB-KW"/>
</dbReference>
<dbReference type="FunFam" id="3.40.390.10:FF:000009">
    <property type="entry name" value="Oligopeptidase A"/>
    <property type="match status" value="1"/>
</dbReference>
<dbReference type="InterPro" id="IPR001567">
    <property type="entry name" value="Pept_M3A_M3B_dom"/>
</dbReference>
<comment type="cofactor">
    <cofactor evidence="7">
        <name>Zn(2+)</name>
        <dbReference type="ChEBI" id="CHEBI:29105"/>
    </cofactor>
    <text evidence="7">Binds 1 zinc ion.</text>
</comment>
<dbReference type="CDD" id="cd06456">
    <property type="entry name" value="M3A_DCP"/>
    <property type="match status" value="1"/>
</dbReference>
<name>A0A848KS82_9ACTN</name>
<dbReference type="Proteomes" id="UP000550729">
    <property type="component" value="Unassembled WGS sequence"/>
</dbReference>